<protein>
    <submittedName>
        <fullName evidence="1">DUF1572 domain-containing protein</fullName>
    </submittedName>
</protein>
<organism evidence="1 2">
    <name type="scientific">Brevibacillus fluminis</name>
    <dbReference type="NCBI Taxonomy" id="511487"/>
    <lineage>
        <taxon>Bacteria</taxon>
        <taxon>Bacillati</taxon>
        <taxon>Bacillota</taxon>
        <taxon>Bacilli</taxon>
        <taxon>Bacillales</taxon>
        <taxon>Paenibacillaceae</taxon>
        <taxon>Brevibacillus</taxon>
    </lineage>
</organism>
<proteinExistence type="predicted"/>
<comment type="caution">
    <text evidence="1">The sequence shown here is derived from an EMBL/GenBank/DDBJ whole genome shotgun (WGS) entry which is preliminary data.</text>
</comment>
<dbReference type="Pfam" id="PF07609">
    <property type="entry name" value="DUF1572"/>
    <property type="match status" value="1"/>
</dbReference>
<dbReference type="InterPro" id="IPR034660">
    <property type="entry name" value="DinB/YfiT-like"/>
</dbReference>
<evidence type="ECO:0000313" key="2">
    <source>
        <dbReference type="Proteomes" id="UP000271031"/>
    </source>
</evidence>
<name>A0A3M8DNX9_9BACL</name>
<sequence length="177" mass="19925">MAKLIKHVLDDMNKSLARIVKSIEPLDDELVWAKPKASMNSIGNLCLHLAGNEYQNFVSAIGGNPFIRERTQEFASVGGTTKDELIGLLTDTRAESERVLSALSTEDLQREVRIHFALEDWNRMHRVTAAEGETHDVREISQLLVQVAAHYAYHAGQIVIFSKMLKDTDEHISGQYH</sequence>
<dbReference type="Proteomes" id="UP000271031">
    <property type="component" value="Unassembled WGS sequence"/>
</dbReference>
<dbReference type="EMBL" id="RHHQ01000008">
    <property type="protein sequence ID" value="RNB89830.1"/>
    <property type="molecule type" value="Genomic_DNA"/>
</dbReference>
<dbReference type="RefSeq" id="WP_122918084.1">
    <property type="nucleotide sequence ID" value="NZ_RHHQ01000008.1"/>
</dbReference>
<dbReference type="OrthoDB" id="68731at2"/>
<gene>
    <name evidence="1" type="ORF">EDM56_11760</name>
</gene>
<evidence type="ECO:0000313" key="1">
    <source>
        <dbReference type="EMBL" id="RNB89830.1"/>
    </source>
</evidence>
<dbReference type="InterPro" id="IPR011466">
    <property type="entry name" value="DUF1572"/>
</dbReference>
<dbReference type="Gene3D" id="1.20.120.450">
    <property type="entry name" value="dinb family like domain"/>
    <property type="match status" value="1"/>
</dbReference>
<dbReference type="SUPFAM" id="SSF109854">
    <property type="entry name" value="DinB/YfiT-like putative metalloenzymes"/>
    <property type="match status" value="1"/>
</dbReference>
<reference evidence="1 2" key="1">
    <citation type="submission" date="2018-10" db="EMBL/GenBank/DDBJ databases">
        <title>Phylogenomics of Brevibacillus.</title>
        <authorList>
            <person name="Dunlap C."/>
        </authorList>
    </citation>
    <scope>NUCLEOTIDE SEQUENCE [LARGE SCALE GENOMIC DNA]</scope>
    <source>
        <strain evidence="1 2">JCM 15716</strain>
    </source>
</reference>
<dbReference type="AlphaFoldDB" id="A0A3M8DNX9"/>
<accession>A0A3M8DNX9</accession>
<keyword evidence="2" id="KW-1185">Reference proteome</keyword>